<reference evidence="3 4" key="1">
    <citation type="submission" date="2019-01" db="EMBL/GenBank/DDBJ databases">
        <title>Draft genome sequence of Psathyrella aberdarensis IHI B618.</title>
        <authorList>
            <person name="Buettner E."/>
            <person name="Kellner H."/>
        </authorList>
    </citation>
    <scope>NUCLEOTIDE SEQUENCE [LARGE SCALE GENOMIC DNA]</scope>
    <source>
        <strain evidence="3 4">IHI B618</strain>
    </source>
</reference>
<feature type="compositionally biased region" description="Basic residues" evidence="1">
    <location>
        <begin position="9"/>
        <end position="24"/>
    </location>
</feature>
<organism evidence="3 4">
    <name type="scientific">Candolleomyces aberdarensis</name>
    <dbReference type="NCBI Taxonomy" id="2316362"/>
    <lineage>
        <taxon>Eukaryota</taxon>
        <taxon>Fungi</taxon>
        <taxon>Dikarya</taxon>
        <taxon>Basidiomycota</taxon>
        <taxon>Agaricomycotina</taxon>
        <taxon>Agaricomycetes</taxon>
        <taxon>Agaricomycetidae</taxon>
        <taxon>Agaricales</taxon>
        <taxon>Agaricineae</taxon>
        <taxon>Psathyrellaceae</taxon>
        <taxon>Candolleomyces</taxon>
    </lineage>
</organism>
<gene>
    <name evidence="3" type="ORF">EST38_g10390</name>
</gene>
<feature type="transmembrane region" description="Helical" evidence="2">
    <location>
        <begin position="36"/>
        <end position="61"/>
    </location>
</feature>
<keyword evidence="4" id="KW-1185">Reference proteome</keyword>
<evidence type="ECO:0000256" key="2">
    <source>
        <dbReference type="SAM" id="Phobius"/>
    </source>
</evidence>
<evidence type="ECO:0000313" key="3">
    <source>
        <dbReference type="EMBL" id="RXW15463.1"/>
    </source>
</evidence>
<dbReference type="EMBL" id="SDEE01000550">
    <property type="protein sequence ID" value="RXW15463.1"/>
    <property type="molecule type" value="Genomic_DNA"/>
</dbReference>
<evidence type="ECO:0008006" key="5">
    <source>
        <dbReference type="Google" id="ProtNLM"/>
    </source>
</evidence>
<dbReference type="Proteomes" id="UP000290288">
    <property type="component" value="Unassembled WGS sequence"/>
</dbReference>
<comment type="caution">
    <text evidence="3">The sequence shown here is derived from an EMBL/GenBank/DDBJ whole genome shotgun (WGS) entry which is preliminary data.</text>
</comment>
<keyword evidence="2" id="KW-0472">Membrane</keyword>
<keyword evidence="2" id="KW-0812">Transmembrane</keyword>
<evidence type="ECO:0000256" key="1">
    <source>
        <dbReference type="SAM" id="MobiDB-lite"/>
    </source>
</evidence>
<feature type="region of interest" description="Disordered" evidence="1">
    <location>
        <begin position="1"/>
        <end position="24"/>
    </location>
</feature>
<accession>A0A4Q2D7H7</accession>
<sequence>MLIRLPKPNNHHRCNTHQKTKHRNHTLTNTRTPRMLFMMVMVTGAIMMMFVVVPASTMVMVPFKVPKHEIPSNHLDGGGVDEHSS</sequence>
<protein>
    <recommendedName>
        <fullName evidence="5">Transmembrane protein</fullName>
    </recommendedName>
</protein>
<keyword evidence="2" id="KW-1133">Transmembrane helix</keyword>
<name>A0A4Q2D7H7_9AGAR</name>
<dbReference type="AlphaFoldDB" id="A0A4Q2D7H7"/>
<proteinExistence type="predicted"/>
<evidence type="ECO:0000313" key="4">
    <source>
        <dbReference type="Proteomes" id="UP000290288"/>
    </source>
</evidence>